<reference evidence="2 3" key="1">
    <citation type="journal article" date="2020" name="Mol. Plant">
        <title>The Chromosome-Based Rubber Tree Genome Provides New Insights into Spurge Genome Evolution and Rubber Biosynthesis.</title>
        <authorList>
            <person name="Liu J."/>
            <person name="Shi C."/>
            <person name="Shi C.C."/>
            <person name="Li W."/>
            <person name="Zhang Q.J."/>
            <person name="Zhang Y."/>
            <person name="Li K."/>
            <person name="Lu H.F."/>
            <person name="Shi C."/>
            <person name="Zhu S.T."/>
            <person name="Xiao Z.Y."/>
            <person name="Nan H."/>
            <person name="Yue Y."/>
            <person name="Zhu X.G."/>
            <person name="Wu Y."/>
            <person name="Hong X.N."/>
            <person name="Fan G.Y."/>
            <person name="Tong Y."/>
            <person name="Zhang D."/>
            <person name="Mao C.L."/>
            <person name="Liu Y.L."/>
            <person name="Hao S.J."/>
            <person name="Liu W.Q."/>
            <person name="Lv M.Q."/>
            <person name="Zhang H.B."/>
            <person name="Liu Y."/>
            <person name="Hu-Tang G.R."/>
            <person name="Wang J.P."/>
            <person name="Wang J.H."/>
            <person name="Sun Y.H."/>
            <person name="Ni S.B."/>
            <person name="Chen W.B."/>
            <person name="Zhang X.C."/>
            <person name="Jiao Y.N."/>
            <person name="Eichler E.E."/>
            <person name="Li G.H."/>
            <person name="Liu X."/>
            <person name="Gao L.Z."/>
        </authorList>
    </citation>
    <scope>NUCLEOTIDE SEQUENCE [LARGE SCALE GENOMIC DNA]</scope>
    <source>
        <strain evidence="3">cv. GT1</strain>
        <tissue evidence="2">Leaf</tissue>
    </source>
</reference>
<name>A0A6A6L584_HEVBR</name>
<keyword evidence="3" id="KW-1185">Reference proteome</keyword>
<dbReference type="InterPro" id="IPR052929">
    <property type="entry name" value="RNase_H-like_EbsB-rel"/>
</dbReference>
<gene>
    <name evidence="2" type="ORF">GH714_032273</name>
</gene>
<protein>
    <recommendedName>
        <fullName evidence="1">RNase H type-1 domain-containing protein</fullName>
    </recommendedName>
</protein>
<evidence type="ECO:0000313" key="3">
    <source>
        <dbReference type="Proteomes" id="UP000467840"/>
    </source>
</evidence>
<sequence>MDGRAEGWQKPVLGRIKCNFDASIFVGENLTGFAAVVRNDTGHFVLEMSGFRSGNFSPPVAEALALRETLLWLHNQGLDHVDVEMDCLSLFTEIAMDFLAICLFLATRLSLSLQDRIPKSIDFAGVDMNSSNIVLVCTEISSPETTMMILNSLETVILQYSSGNSTLAGAISAGTSSSTCFRQVAV</sequence>
<dbReference type="GO" id="GO:0003676">
    <property type="term" value="F:nucleic acid binding"/>
    <property type="evidence" value="ECO:0007669"/>
    <property type="project" value="InterPro"/>
</dbReference>
<dbReference type="PANTHER" id="PTHR47074">
    <property type="entry name" value="BNAC02G40300D PROTEIN"/>
    <property type="match status" value="1"/>
</dbReference>
<dbReference type="Gene3D" id="3.30.420.10">
    <property type="entry name" value="Ribonuclease H-like superfamily/Ribonuclease H"/>
    <property type="match status" value="1"/>
</dbReference>
<evidence type="ECO:0000313" key="2">
    <source>
        <dbReference type="EMBL" id="KAF2295243.1"/>
    </source>
</evidence>
<dbReference type="AlphaFoldDB" id="A0A6A6L584"/>
<comment type="caution">
    <text evidence="2">The sequence shown here is derived from an EMBL/GenBank/DDBJ whole genome shotgun (WGS) entry which is preliminary data.</text>
</comment>
<accession>A0A6A6L584</accession>
<dbReference type="Pfam" id="PF13456">
    <property type="entry name" value="RVT_3"/>
    <property type="match status" value="1"/>
</dbReference>
<dbReference type="Proteomes" id="UP000467840">
    <property type="component" value="Chromosome 7"/>
</dbReference>
<dbReference type="InterPro" id="IPR036397">
    <property type="entry name" value="RNaseH_sf"/>
</dbReference>
<dbReference type="CDD" id="cd06222">
    <property type="entry name" value="RNase_H_like"/>
    <property type="match status" value="1"/>
</dbReference>
<dbReference type="PANTHER" id="PTHR47074:SF11">
    <property type="entry name" value="REVERSE TRANSCRIPTASE-LIKE PROTEIN"/>
    <property type="match status" value="1"/>
</dbReference>
<proteinExistence type="predicted"/>
<evidence type="ECO:0000259" key="1">
    <source>
        <dbReference type="Pfam" id="PF13456"/>
    </source>
</evidence>
<dbReference type="EMBL" id="JAAGAX010000013">
    <property type="protein sequence ID" value="KAF2295243.1"/>
    <property type="molecule type" value="Genomic_DNA"/>
</dbReference>
<dbReference type="InterPro" id="IPR044730">
    <property type="entry name" value="RNase_H-like_dom_plant"/>
</dbReference>
<dbReference type="GO" id="GO:0004523">
    <property type="term" value="F:RNA-DNA hybrid ribonuclease activity"/>
    <property type="evidence" value="ECO:0007669"/>
    <property type="project" value="InterPro"/>
</dbReference>
<dbReference type="InterPro" id="IPR002156">
    <property type="entry name" value="RNaseH_domain"/>
</dbReference>
<organism evidence="2 3">
    <name type="scientific">Hevea brasiliensis</name>
    <name type="common">Para rubber tree</name>
    <name type="synonym">Siphonia brasiliensis</name>
    <dbReference type="NCBI Taxonomy" id="3981"/>
    <lineage>
        <taxon>Eukaryota</taxon>
        <taxon>Viridiplantae</taxon>
        <taxon>Streptophyta</taxon>
        <taxon>Embryophyta</taxon>
        <taxon>Tracheophyta</taxon>
        <taxon>Spermatophyta</taxon>
        <taxon>Magnoliopsida</taxon>
        <taxon>eudicotyledons</taxon>
        <taxon>Gunneridae</taxon>
        <taxon>Pentapetalae</taxon>
        <taxon>rosids</taxon>
        <taxon>fabids</taxon>
        <taxon>Malpighiales</taxon>
        <taxon>Euphorbiaceae</taxon>
        <taxon>Crotonoideae</taxon>
        <taxon>Micrandreae</taxon>
        <taxon>Hevea</taxon>
    </lineage>
</organism>
<feature type="domain" description="RNase H type-1" evidence="1">
    <location>
        <begin position="19"/>
        <end position="94"/>
    </location>
</feature>